<dbReference type="SUPFAM" id="SSF50156">
    <property type="entry name" value="PDZ domain-like"/>
    <property type="match status" value="1"/>
</dbReference>
<dbReference type="PANTHER" id="PTHR24217">
    <property type="entry name" value="PUTATIVE-RELATED"/>
    <property type="match status" value="1"/>
</dbReference>
<evidence type="ECO:0000313" key="7">
    <source>
        <dbReference type="Proteomes" id="UP000694558"/>
    </source>
</evidence>
<evidence type="ECO:0000313" key="6">
    <source>
        <dbReference type="Ensembl" id="ENSSMAP00000043863.1"/>
    </source>
</evidence>
<dbReference type="PANTHER" id="PTHR24217:SF9">
    <property type="entry name" value="SYNAPTOPODIN-2"/>
    <property type="match status" value="1"/>
</dbReference>
<dbReference type="InterPro" id="IPR036034">
    <property type="entry name" value="PDZ_sf"/>
</dbReference>
<organism evidence="6 7">
    <name type="scientific">Scophthalmus maximus</name>
    <name type="common">Turbot</name>
    <name type="synonym">Psetta maxima</name>
    <dbReference type="NCBI Taxonomy" id="52904"/>
    <lineage>
        <taxon>Eukaryota</taxon>
        <taxon>Metazoa</taxon>
        <taxon>Chordata</taxon>
        <taxon>Craniata</taxon>
        <taxon>Vertebrata</taxon>
        <taxon>Euteleostomi</taxon>
        <taxon>Actinopterygii</taxon>
        <taxon>Neopterygii</taxon>
        <taxon>Teleostei</taxon>
        <taxon>Neoteleostei</taxon>
        <taxon>Acanthomorphata</taxon>
        <taxon>Carangaria</taxon>
        <taxon>Pleuronectiformes</taxon>
        <taxon>Pleuronectoidei</taxon>
        <taxon>Scophthalmidae</taxon>
        <taxon>Scophthalmus</taxon>
    </lineage>
</organism>
<comment type="similarity">
    <text evidence="4">Belongs to the synaptopodin family.</text>
</comment>
<evidence type="ECO:0000259" key="5">
    <source>
        <dbReference type="PROSITE" id="PS50106"/>
    </source>
</evidence>
<dbReference type="GeneTree" id="ENSGT00950000183054"/>
<dbReference type="InterPro" id="IPR001478">
    <property type="entry name" value="PDZ"/>
</dbReference>
<dbReference type="SMART" id="SM00228">
    <property type="entry name" value="PDZ"/>
    <property type="match status" value="1"/>
</dbReference>
<reference evidence="6" key="1">
    <citation type="submission" date="2023-05" db="EMBL/GenBank/DDBJ databases">
        <title>High-quality long-read genome of Scophthalmus maximus.</title>
        <authorList>
            <person name="Lien S."/>
            <person name="Martinez P."/>
        </authorList>
    </citation>
    <scope>NUCLEOTIDE SEQUENCE [LARGE SCALE GENOMIC DNA]</scope>
</reference>
<keyword evidence="3" id="KW-0597">Phosphoprotein</keyword>
<dbReference type="GO" id="GO:0030018">
    <property type="term" value="C:Z disc"/>
    <property type="evidence" value="ECO:0007669"/>
    <property type="project" value="TreeGrafter"/>
</dbReference>
<keyword evidence="2" id="KW-0963">Cytoplasm</keyword>
<reference evidence="6" key="2">
    <citation type="submission" date="2025-08" db="UniProtKB">
        <authorList>
            <consortium name="Ensembl"/>
        </authorList>
    </citation>
    <scope>IDENTIFICATION</scope>
</reference>
<sequence length="129" mass="14146">MGTGDYICVTLRGGAPWGFTLREGEGDTHRPFLISQVEDGGRAFLAGVQEGDEVVSLNGEPCADLTLLRAFALIETSTDCMQLLLKRKIDELQKERRRTVRPITLQHLCVMTNGPCTRSLVLPTAVKSS</sequence>
<evidence type="ECO:0000256" key="2">
    <source>
        <dbReference type="ARBA" id="ARBA00022490"/>
    </source>
</evidence>
<evidence type="ECO:0000256" key="4">
    <source>
        <dbReference type="ARBA" id="ARBA00038161"/>
    </source>
</evidence>
<evidence type="ECO:0000256" key="3">
    <source>
        <dbReference type="ARBA" id="ARBA00022553"/>
    </source>
</evidence>
<feature type="domain" description="PDZ" evidence="5">
    <location>
        <begin position="14"/>
        <end position="89"/>
    </location>
</feature>
<dbReference type="GO" id="GO:0003779">
    <property type="term" value="F:actin binding"/>
    <property type="evidence" value="ECO:0007669"/>
    <property type="project" value="TreeGrafter"/>
</dbReference>
<protein>
    <submittedName>
        <fullName evidence="6">Synaptopodin 2</fullName>
    </submittedName>
</protein>
<proteinExistence type="inferred from homology"/>
<comment type="subcellular location">
    <subcellularLocation>
        <location evidence="1">Cytoplasm</location>
    </subcellularLocation>
</comment>
<dbReference type="Proteomes" id="UP000694558">
    <property type="component" value="Chromosome 2"/>
</dbReference>
<evidence type="ECO:0000256" key="1">
    <source>
        <dbReference type="ARBA" id="ARBA00004496"/>
    </source>
</evidence>
<dbReference type="Ensembl" id="ENSSMAT00000055402.1">
    <property type="protein sequence ID" value="ENSSMAP00000043863.1"/>
    <property type="gene ID" value="ENSSMAG00000009992.2"/>
</dbReference>
<name>A0A8D3C9A5_SCOMX</name>
<gene>
    <name evidence="6" type="primary">SYNPO2</name>
</gene>
<dbReference type="GO" id="GO:0005634">
    <property type="term" value="C:nucleus"/>
    <property type="evidence" value="ECO:0007669"/>
    <property type="project" value="TreeGrafter"/>
</dbReference>
<dbReference type="Gene3D" id="2.30.42.10">
    <property type="match status" value="1"/>
</dbReference>
<accession>A0A8D3C9A5</accession>
<dbReference type="GO" id="GO:0032233">
    <property type="term" value="P:positive regulation of actin filament bundle assembly"/>
    <property type="evidence" value="ECO:0007669"/>
    <property type="project" value="TreeGrafter"/>
</dbReference>
<dbReference type="AlphaFoldDB" id="A0A8D3C9A5"/>
<dbReference type="PROSITE" id="PS50106">
    <property type="entry name" value="PDZ"/>
    <property type="match status" value="1"/>
</dbReference>
<dbReference type="Pfam" id="PF00595">
    <property type="entry name" value="PDZ"/>
    <property type="match status" value="1"/>
</dbReference>
<dbReference type="GO" id="GO:0015629">
    <property type="term" value="C:actin cytoskeleton"/>
    <property type="evidence" value="ECO:0007669"/>
    <property type="project" value="TreeGrafter"/>
</dbReference>
<dbReference type="InterPro" id="IPR051976">
    <property type="entry name" value="Synaptopodin_domain"/>
</dbReference>